<dbReference type="PANTHER" id="PTHR42850">
    <property type="entry name" value="METALLOPHOSPHOESTERASE"/>
    <property type="match status" value="1"/>
</dbReference>
<dbReference type="PIRSF" id="PIRSF000883">
    <property type="entry name" value="Pesterase_MJ0912"/>
    <property type="match status" value="1"/>
</dbReference>
<dbReference type="OrthoDB" id="9813918at2"/>
<name>A0A1R4JXJ1_9MICO</name>
<dbReference type="InterPro" id="IPR050126">
    <property type="entry name" value="Ap4A_hydrolase"/>
</dbReference>
<dbReference type="GO" id="GO:0005737">
    <property type="term" value="C:cytoplasm"/>
    <property type="evidence" value="ECO:0007669"/>
    <property type="project" value="TreeGrafter"/>
</dbReference>
<dbReference type="EMBL" id="FUKR01000056">
    <property type="protein sequence ID" value="SJN36473.1"/>
    <property type="molecule type" value="Genomic_DNA"/>
</dbReference>
<dbReference type="InterPro" id="IPR029052">
    <property type="entry name" value="Metallo-depent_PP-like"/>
</dbReference>
<comment type="similarity">
    <text evidence="1">Belongs to the metallophosphoesterase superfamily. YfcE family.</text>
</comment>
<evidence type="ECO:0000256" key="1">
    <source>
        <dbReference type="ARBA" id="ARBA00008950"/>
    </source>
</evidence>
<keyword evidence="4" id="KW-1185">Reference proteome</keyword>
<dbReference type="PANTHER" id="PTHR42850:SF2">
    <property type="entry name" value="BLL5683 PROTEIN"/>
    <property type="match status" value="1"/>
</dbReference>
<sequence length="245" mass="25536">MRFAVVSDIHGNIDALRAVEADIRAAGSPPVLNLGDSASGGMDPVGTMELLMERDWLTVKGNHDRAVAATGGTAMDRHARELLPASMVAVLGALPVTAEPAAGVLAVHGTPASDTEYLLEGEQDRDGAVPDEHRIVRVLDGCGGGLVLCGHSHVPRVLRLTDGRMVVNPGSVGLPRALKPGAPPPARYALVSRDGAGPDGDWTVQLREVRYDARAAADRATANGFDRIADAVLGITRGVRTRQGA</sequence>
<dbReference type="SUPFAM" id="SSF56300">
    <property type="entry name" value="Metallo-dependent phosphatases"/>
    <property type="match status" value="1"/>
</dbReference>
<dbReference type="InterPro" id="IPR024654">
    <property type="entry name" value="Calcineurin-like_PHP_lpxH"/>
</dbReference>
<dbReference type="GO" id="GO:0016791">
    <property type="term" value="F:phosphatase activity"/>
    <property type="evidence" value="ECO:0007669"/>
    <property type="project" value="TreeGrafter"/>
</dbReference>
<gene>
    <name evidence="3" type="ORF">FM119_09925</name>
</gene>
<accession>A0A1R4JXJ1</accession>
<dbReference type="Proteomes" id="UP000196778">
    <property type="component" value="Unassembled WGS sequence"/>
</dbReference>
<dbReference type="Gene3D" id="3.60.21.10">
    <property type="match status" value="1"/>
</dbReference>
<reference evidence="4" key="1">
    <citation type="submission" date="2017-02" db="EMBL/GenBank/DDBJ databases">
        <authorList>
            <person name="Dridi B."/>
        </authorList>
    </citation>
    <scope>NUCLEOTIDE SEQUENCE [LARGE SCALE GENOMIC DNA]</scope>
    <source>
        <strain evidence="4">EB411</strain>
    </source>
</reference>
<evidence type="ECO:0000313" key="3">
    <source>
        <dbReference type="EMBL" id="SJN36473.1"/>
    </source>
</evidence>
<dbReference type="AlphaFoldDB" id="A0A1R4JXJ1"/>
<proteinExistence type="inferred from homology"/>
<evidence type="ECO:0000259" key="2">
    <source>
        <dbReference type="Pfam" id="PF12850"/>
    </source>
</evidence>
<dbReference type="Pfam" id="PF12850">
    <property type="entry name" value="Metallophos_2"/>
    <property type="match status" value="1"/>
</dbReference>
<evidence type="ECO:0000313" key="4">
    <source>
        <dbReference type="Proteomes" id="UP000196778"/>
    </source>
</evidence>
<protein>
    <submittedName>
        <fullName evidence="3">Diadenosine tetraphosphatase and related serine/threonine protein phosphatases</fullName>
    </submittedName>
</protein>
<dbReference type="RefSeq" id="WP_087137665.1">
    <property type="nucleotide sequence ID" value="NZ_FUKR01000056.1"/>
</dbReference>
<organism evidence="3 4">
    <name type="scientific">Mycetocola reblochoni REB411</name>
    <dbReference type="NCBI Taxonomy" id="1255698"/>
    <lineage>
        <taxon>Bacteria</taxon>
        <taxon>Bacillati</taxon>
        <taxon>Actinomycetota</taxon>
        <taxon>Actinomycetes</taxon>
        <taxon>Micrococcales</taxon>
        <taxon>Microbacteriaceae</taxon>
        <taxon>Mycetocola</taxon>
    </lineage>
</organism>
<dbReference type="InterPro" id="IPR011152">
    <property type="entry name" value="Pesterase_MJ0912"/>
</dbReference>
<feature type="domain" description="Calcineurin-like phosphoesterase" evidence="2">
    <location>
        <begin position="1"/>
        <end position="180"/>
    </location>
</feature>